<name>A0AAD3XYI9_NEPGR</name>
<protein>
    <submittedName>
        <fullName evidence="1">Uncharacterized protein</fullName>
    </submittedName>
</protein>
<keyword evidence="2" id="KW-1185">Reference proteome</keyword>
<organism evidence="1 2">
    <name type="scientific">Nepenthes gracilis</name>
    <name type="common">Slender pitcher plant</name>
    <dbReference type="NCBI Taxonomy" id="150966"/>
    <lineage>
        <taxon>Eukaryota</taxon>
        <taxon>Viridiplantae</taxon>
        <taxon>Streptophyta</taxon>
        <taxon>Embryophyta</taxon>
        <taxon>Tracheophyta</taxon>
        <taxon>Spermatophyta</taxon>
        <taxon>Magnoliopsida</taxon>
        <taxon>eudicotyledons</taxon>
        <taxon>Gunneridae</taxon>
        <taxon>Pentapetalae</taxon>
        <taxon>Caryophyllales</taxon>
        <taxon>Nepenthaceae</taxon>
        <taxon>Nepenthes</taxon>
    </lineage>
</organism>
<comment type="caution">
    <text evidence="1">The sequence shown here is derived from an EMBL/GenBank/DDBJ whole genome shotgun (WGS) entry which is preliminary data.</text>
</comment>
<evidence type="ECO:0000313" key="2">
    <source>
        <dbReference type="Proteomes" id="UP001279734"/>
    </source>
</evidence>
<dbReference type="EMBL" id="BSYO01000024">
    <property type="protein sequence ID" value="GMH22318.1"/>
    <property type="molecule type" value="Genomic_DNA"/>
</dbReference>
<evidence type="ECO:0000313" key="1">
    <source>
        <dbReference type="EMBL" id="GMH22318.1"/>
    </source>
</evidence>
<proteinExistence type="predicted"/>
<reference evidence="1" key="1">
    <citation type="submission" date="2023-05" db="EMBL/GenBank/DDBJ databases">
        <title>Nepenthes gracilis genome sequencing.</title>
        <authorList>
            <person name="Fukushima K."/>
        </authorList>
    </citation>
    <scope>NUCLEOTIDE SEQUENCE</scope>
    <source>
        <strain evidence="1">SING2019-196</strain>
    </source>
</reference>
<accession>A0AAD3XYI9</accession>
<gene>
    <name evidence="1" type="ORF">Nepgr_024161</name>
</gene>
<dbReference type="Proteomes" id="UP001279734">
    <property type="component" value="Unassembled WGS sequence"/>
</dbReference>
<dbReference type="AlphaFoldDB" id="A0AAD3XYI9"/>
<sequence length="74" mass="7943">MQKFLLSTKKVRSTAKAGLSTAVIKAKLLPIMKRGRFRGVASTLNMPPAMVNNNISNRQPVVSASPSQPSISGY</sequence>